<dbReference type="PANTHER" id="PTHR21419">
    <property type="match status" value="1"/>
</dbReference>
<feature type="transmembrane region" description="Helical" evidence="5">
    <location>
        <begin position="130"/>
        <end position="148"/>
    </location>
</feature>
<dbReference type="GO" id="GO:0016020">
    <property type="term" value="C:membrane"/>
    <property type="evidence" value="ECO:0007669"/>
    <property type="project" value="UniProtKB-SubCell"/>
</dbReference>
<evidence type="ECO:0000256" key="3">
    <source>
        <dbReference type="ARBA" id="ARBA00022989"/>
    </source>
</evidence>
<keyword evidence="3 5" id="KW-1133">Transmembrane helix</keyword>
<dbReference type="EMBL" id="HBKO01027638">
    <property type="protein sequence ID" value="CAE2239451.1"/>
    <property type="molecule type" value="Transcribed_RNA"/>
</dbReference>
<feature type="domain" description="DEX1 C-terminal" evidence="6">
    <location>
        <begin position="31"/>
        <end position="121"/>
    </location>
</feature>
<evidence type="ECO:0000256" key="1">
    <source>
        <dbReference type="ARBA" id="ARBA00004167"/>
    </source>
</evidence>
<gene>
    <name evidence="7" type="ORF">CPOL0286_LOCUS12703</name>
</gene>
<protein>
    <recommendedName>
        <fullName evidence="6">DEX1 C-terminal domain-containing protein</fullName>
    </recommendedName>
</protein>
<dbReference type="Pfam" id="PF23722">
    <property type="entry name" value="Beta-sand_DEX1"/>
    <property type="match status" value="1"/>
</dbReference>
<organism evidence="7">
    <name type="scientific">Prymnesium polylepis</name>
    <dbReference type="NCBI Taxonomy" id="72548"/>
    <lineage>
        <taxon>Eukaryota</taxon>
        <taxon>Haptista</taxon>
        <taxon>Haptophyta</taxon>
        <taxon>Prymnesiophyceae</taxon>
        <taxon>Prymnesiales</taxon>
        <taxon>Prymnesiaceae</taxon>
        <taxon>Prymnesium</taxon>
    </lineage>
</organism>
<evidence type="ECO:0000256" key="4">
    <source>
        <dbReference type="ARBA" id="ARBA00023136"/>
    </source>
</evidence>
<dbReference type="PANTHER" id="PTHR21419:SF23">
    <property type="entry name" value="PROTEIN DEFECTIVE IN EXINE FORMATION 1"/>
    <property type="match status" value="1"/>
</dbReference>
<comment type="subcellular location">
    <subcellularLocation>
        <location evidence="1">Membrane</location>
        <topology evidence="1">Single-pass membrane protein</topology>
    </subcellularLocation>
</comment>
<keyword evidence="2 5" id="KW-0812">Transmembrane</keyword>
<name>A0A7S4MS09_9EUKA</name>
<evidence type="ECO:0000259" key="6">
    <source>
        <dbReference type="Pfam" id="PF23722"/>
    </source>
</evidence>
<dbReference type="InterPro" id="IPR056376">
    <property type="entry name" value="DEX1_C"/>
</dbReference>
<sequence length="156" mass="16822">MRSWRAQAQGRNVFSPRETFMGIAVQTAGGRHTPLDIAGVDFPLTFAISDSRPRAGGAHGARYAVLVRLGGAVVHNHTYTAPGVYSITVPCPSDKWVGVLVVAMTNEHGQYFDDRITVSLNEGFREVIKWVALVPYVLAAMVVVASTAESRSALPL</sequence>
<accession>A0A7S4MS09</accession>
<dbReference type="InterPro" id="IPR045232">
    <property type="entry name" value="FAM234"/>
</dbReference>
<evidence type="ECO:0000313" key="7">
    <source>
        <dbReference type="EMBL" id="CAE2239451.1"/>
    </source>
</evidence>
<keyword evidence="4 5" id="KW-0472">Membrane</keyword>
<evidence type="ECO:0000256" key="5">
    <source>
        <dbReference type="SAM" id="Phobius"/>
    </source>
</evidence>
<dbReference type="AlphaFoldDB" id="A0A7S4MS09"/>
<proteinExistence type="predicted"/>
<reference evidence="7" key="1">
    <citation type="submission" date="2021-01" db="EMBL/GenBank/DDBJ databases">
        <authorList>
            <person name="Corre E."/>
            <person name="Pelletier E."/>
            <person name="Niang G."/>
            <person name="Scheremetjew M."/>
            <person name="Finn R."/>
            <person name="Kale V."/>
            <person name="Holt S."/>
            <person name="Cochrane G."/>
            <person name="Meng A."/>
            <person name="Brown T."/>
            <person name="Cohen L."/>
        </authorList>
    </citation>
    <scope>NUCLEOTIDE SEQUENCE</scope>
    <source>
        <strain evidence="7">UIO037</strain>
    </source>
</reference>
<evidence type="ECO:0000256" key="2">
    <source>
        <dbReference type="ARBA" id="ARBA00022692"/>
    </source>
</evidence>